<dbReference type="InterPro" id="IPR038717">
    <property type="entry name" value="Tc1-like_DDE_dom"/>
</dbReference>
<organism evidence="3 4">
    <name type="scientific">Paramuricea clavata</name>
    <name type="common">Red gorgonian</name>
    <name type="synonym">Violescent sea-whip</name>
    <dbReference type="NCBI Taxonomy" id="317549"/>
    <lineage>
        <taxon>Eukaryota</taxon>
        <taxon>Metazoa</taxon>
        <taxon>Cnidaria</taxon>
        <taxon>Anthozoa</taxon>
        <taxon>Octocorallia</taxon>
        <taxon>Malacalcyonacea</taxon>
        <taxon>Plexauridae</taxon>
        <taxon>Paramuricea</taxon>
    </lineage>
</organism>
<evidence type="ECO:0000313" key="4">
    <source>
        <dbReference type="Proteomes" id="UP001152795"/>
    </source>
</evidence>
<dbReference type="GO" id="GO:0015074">
    <property type="term" value="P:DNA integration"/>
    <property type="evidence" value="ECO:0007669"/>
    <property type="project" value="InterPro"/>
</dbReference>
<dbReference type="InterPro" id="IPR036397">
    <property type="entry name" value="RNaseH_sf"/>
</dbReference>
<dbReference type="GO" id="GO:0006313">
    <property type="term" value="P:DNA transposition"/>
    <property type="evidence" value="ECO:0007669"/>
    <property type="project" value="InterPro"/>
</dbReference>
<reference evidence="3" key="1">
    <citation type="submission" date="2020-04" db="EMBL/GenBank/DDBJ databases">
        <authorList>
            <person name="Alioto T."/>
            <person name="Alioto T."/>
            <person name="Gomez Garrido J."/>
        </authorList>
    </citation>
    <scope>NUCLEOTIDE SEQUENCE</scope>
    <source>
        <strain evidence="3">A484AB</strain>
    </source>
</reference>
<evidence type="ECO:0000259" key="2">
    <source>
        <dbReference type="Pfam" id="PF13358"/>
    </source>
</evidence>
<keyword evidence="4" id="KW-1185">Reference proteome</keyword>
<dbReference type="Proteomes" id="UP001152795">
    <property type="component" value="Unassembled WGS sequence"/>
</dbReference>
<feature type="domain" description="Tc1-like transposase DDE" evidence="2">
    <location>
        <begin position="173"/>
        <end position="296"/>
    </location>
</feature>
<dbReference type="OrthoDB" id="5988968at2759"/>
<proteinExistence type="predicted"/>
<evidence type="ECO:0000313" key="3">
    <source>
        <dbReference type="EMBL" id="CAB4014013.1"/>
    </source>
</evidence>
<dbReference type="AlphaFoldDB" id="A0A7D9EMI8"/>
<name>A0A7D9EMI8_PARCT</name>
<dbReference type="Pfam" id="PF13358">
    <property type="entry name" value="DDE_3"/>
    <property type="match status" value="1"/>
</dbReference>
<feature type="domain" description="Transposase Tc1-like" evidence="1">
    <location>
        <begin position="58"/>
        <end position="122"/>
    </location>
</feature>
<accession>A0A7D9EMI8</accession>
<gene>
    <name evidence="3" type="ORF">PACLA_8A027755</name>
</gene>
<dbReference type="EMBL" id="CACRXK020008113">
    <property type="protein sequence ID" value="CAB4014013.1"/>
    <property type="molecule type" value="Genomic_DNA"/>
</dbReference>
<dbReference type="GO" id="GO:0003677">
    <property type="term" value="F:DNA binding"/>
    <property type="evidence" value="ECO:0007669"/>
    <property type="project" value="InterPro"/>
</dbReference>
<dbReference type="Pfam" id="PF01498">
    <property type="entry name" value="HTH_Tnp_Tc3_2"/>
    <property type="match status" value="1"/>
</dbReference>
<sequence length="343" mass="39468">MRTAKEVAEECGVSLPSVYRIWNEKFKKDFKQKQKNERGGGRPEKLTLRQKRSVLRNINILREENSNFTSKKLLLNSGINPKDISSRTLRRFLNENGYHYLQARKKGILSKTDIRKRYNFAKMMKKDYSSEVWTKQIAFYLDGVSFTHKTNPADEARAPKGRIWRKPNEGMDRGCTAKGSHEGSGGKLVKMMVAISHGAGVVLCDQYNKLDGPYFKDLVLREFPQMFKKARKGRSRLWLQDGDPSQNSAAAKTAMKSIRAKLLSIPARSPDLNPIENLFHLVKNQLNNNAIVQNIKKENFQEFSARVQSTILNFDNIVIDKIIESMSNRIELVVNRKGKRIRY</sequence>
<dbReference type="Gene3D" id="3.30.420.10">
    <property type="entry name" value="Ribonuclease H-like superfamily/Ribonuclease H"/>
    <property type="match status" value="1"/>
</dbReference>
<comment type="caution">
    <text evidence="3">The sequence shown here is derived from an EMBL/GenBank/DDBJ whole genome shotgun (WGS) entry which is preliminary data.</text>
</comment>
<protein>
    <submittedName>
        <fullName evidence="3">Transposable element Tcb1 transposase</fullName>
    </submittedName>
</protein>
<dbReference type="InterPro" id="IPR002492">
    <property type="entry name" value="Transposase_Tc1-like"/>
</dbReference>
<evidence type="ECO:0000259" key="1">
    <source>
        <dbReference type="Pfam" id="PF01498"/>
    </source>
</evidence>